<keyword evidence="3" id="KW-1185">Reference proteome</keyword>
<feature type="compositionally biased region" description="Basic residues" evidence="1">
    <location>
        <begin position="1"/>
        <end position="10"/>
    </location>
</feature>
<sequence>MASKPLHRVVHRTESGSSTCSTKSNDSYSLTDWDPEIYQNTFSPEDYENLVTAQNAFPEYFTTESSHNSKESQTDIRRLMQQGQEKELKRCTSKSKKIAEWFMHEYGILK</sequence>
<feature type="compositionally biased region" description="Polar residues" evidence="1">
    <location>
        <begin position="15"/>
        <end position="30"/>
    </location>
</feature>
<dbReference type="EMBL" id="DS469520">
    <property type="protein sequence ID" value="EDO47289.1"/>
    <property type="molecule type" value="Genomic_DNA"/>
</dbReference>
<evidence type="ECO:0000313" key="2">
    <source>
        <dbReference type="EMBL" id="EDO47289.1"/>
    </source>
</evidence>
<name>A7RML1_NEMVE</name>
<evidence type="ECO:0000313" key="3">
    <source>
        <dbReference type="Proteomes" id="UP000001593"/>
    </source>
</evidence>
<feature type="region of interest" description="Disordered" evidence="1">
    <location>
        <begin position="1"/>
        <end position="30"/>
    </location>
</feature>
<dbReference type="Proteomes" id="UP000001593">
    <property type="component" value="Unassembled WGS sequence"/>
</dbReference>
<gene>
    <name evidence="2" type="ORF">NEMVEDRAFT_v1g239391</name>
</gene>
<dbReference type="HOGENOM" id="CLU_2173942_0_0_1"/>
<organism evidence="2 3">
    <name type="scientific">Nematostella vectensis</name>
    <name type="common">Starlet sea anemone</name>
    <dbReference type="NCBI Taxonomy" id="45351"/>
    <lineage>
        <taxon>Eukaryota</taxon>
        <taxon>Metazoa</taxon>
        <taxon>Cnidaria</taxon>
        <taxon>Anthozoa</taxon>
        <taxon>Hexacorallia</taxon>
        <taxon>Actiniaria</taxon>
        <taxon>Edwardsiidae</taxon>
        <taxon>Nematostella</taxon>
    </lineage>
</organism>
<proteinExistence type="predicted"/>
<dbReference type="AlphaFoldDB" id="A7RML1"/>
<reference evidence="2 3" key="1">
    <citation type="journal article" date="2007" name="Science">
        <title>Sea anemone genome reveals ancestral eumetazoan gene repertoire and genomic organization.</title>
        <authorList>
            <person name="Putnam N.H."/>
            <person name="Srivastava M."/>
            <person name="Hellsten U."/>
            <person name="Dirks B."/>
            <person name="Chapman J."/>
            <person name="Salamov A."/>
            <person name="Terry A."/>
            <person name="Shapiro H."/>
            <person name="Lindquist E."/>
            <person name="Kapitonov V.V."/>
            <person name="Jurka J."/>
            <person name="Genikhovich G."/>
            <person name="Grigoriev I.V."/>
            <person name="Lucas S.M."/>
            <person name="Steele R.E."/>
            <person name="Finnerty J.R."/>
            <person name="Technau U."/>
            <person name="Martindale M.Q."/>
            <person name="Rokhsar D.S."/>
        </authorList>
    </citation>
    <scope>NUCLEOTIDE SEQUENCE [LARGE SCALE GENOMIC DNA]</scope>
    <source>
        <strain evidence="3">CH2 X CH6</strain>
    </source>
</reference>
<accession>A7RML1</accession>
<evidence type="ECO:0000256" key="1">
    <source>
        <dbReference type="SAM" id="MobiDB-lite"/>
    </source>
</evidence>
<dbReference type="InParanoid" id="A7RML1"/>
<protein>
    <submittedName>
        <fullName evidence="2">Uncharacterized protein</fullName>
    </submittedName>
</protein>